<dbReference type="PANTHER" id="PTHR31479">
    <property type="entry name" value="ALPHA/BETA-HYDROLASES SUPERFAMILY PROTEIN"/>
    <property type="match status" value="1"/>
</dbReference>
<organism evidence="1 2">
    <name type="scientific">Helianthus annuus</name>
    <name type="common">Common sunflower</name>
    <dbReference type="NCBI Taxonomy" id="4232"/>
    <lineage>
        <taxon>Eukaryota</taxon>
        <taxon>Viridiplantae</taxon>
        <taxon>Streptophyta</taxon>
        <taxon>Embryophyta</taxon>
        <taxon>Tracheophyta</taxon>
        <taxon>Spermatophyta</taxon>
        <taxon>Magnoliopsida</taxon>
        <taxon>eudicotyledons</taxon>
        <taxon>Gunneridae</taxon>
        <taxon>Pentapetalae</taxon>
        <taxon>asterids</taxon>
        <taxon>campanulids</taxon>
        <taxon>Asterales</taxon>
        <taxon>Asteraceae</taxon>
        <taxon>Asteroideae</taxon>
        <taxon>Heliantheae alliance</taxon>
        <taxon>Heliantheae</taxon>
        <taxon>Helianthus</taxon>
    </lineage>
</organism>
<evidence type="ECO:0000313" key="1">
    <source>
        <dbReference type="EMBL" id="OTF97705.1"/>
    </source>
</evidence>
<sequence length="138" mass="16113">MLWRLMVLWRIRVMLRWDGRDVLGSPKIRCSMLGQGVYILERDRQENHQASEALAPPWWNFFQCDLHSQLIDDVDSCIFGAIYKSKHPPSQHTPFYVIAFRGTLIKGNVFSHDLELDIHIIKNGLHLNIKIRCHYASG</sequence>
<name>A0A251SHC8_HELAN</name>
<dbReference type="EMBL" id="CM007903">
    <property type="protein sequence ID" value="OTF97705.1"/>
    <property type="molecule type" value="Genomic_DNA"/>
</dbReference>
<dbReference type="AlphaFoldDB" id="A0A251SHC8"/>
<dbReference type="PANTHER" id="PTHR31479:SF2">
    <property type="entry name" value="ALPHA_BETA-HYDROLASES SUPERFAMILY PROTEIN"/>
    <property type="match status" value="1"/>
</dbReference>
<evidence type="ECO:0000313" key="2">
    <source>
        <dbReference type="Proteomes" id="UP000215914"/>
    </source>
</evidence>
<reference evidence="2" key="1">
    <citation type="journal article" date="2017" name="Nature">
        <title>The sunflower genome provides insights into oil metabolism, flowering and Asterid evolution.</title>
        <authorList>
            <person name="Badouin H."/>
            <person name="Gouzy J."/>
            <person name="Grassa C.J."/>
            <person name="Murat F."/>
            <person name="Staton S.E."/>
            <person name="Cottret L."/>
            <person name="Lelandais-Briere C."/>
            <person name="Owens G.L."/>
            <person name="Carrere S."/>
            <person name="Mayjonade B."/>
            <person name="Legrand L."/>
            <person name="Gill N."/>
            <person name="Kane N.C."/>
            <person name="Bowers J.E."/>
            <person name="Hubner S."/>
            <person name="Bellec A."/>
            <person name="Berard A."/>
            <person name="Berges H."/>
            <person name="Blanchet N."/>
            <person name="Boniface M.C."/>
            <person name="Brunel D."/>
            <person name="Catrice O."/>
            <person name="Chaidir N."/>
            <person name="Claudel C."/>
            <person name="Donnadieu C."/>
            <person name="Faraut T."/>
            <person name="Fievet G."/>
            <person name="Helmstetter N."/>
            <person name="King M."/>
            <person name="Knapp S.J."/>
            <person name="Lai Z."/>
            <person name="Le Paslier M.C."/>
            <person name="Lippi Y."/>
            <person name="Lorenzon L."/>
            <person name="Mandel J.R."/>
            <person name="Marage G."/>
            <person name="Marchand G."/>
            <person name="Marquand E."/>
            <person name="Bret-Mestries E."/>
            <person name="Morien E."/>
            <person name="Nambeesan S."/>
            <person name="Nguyen T."/>
            <person name="Pegot-Espagnet P."/>
            <person name="Pouilly N."/>
            <person name="Raftis F."/>
            <person name="Sallet E."/>
            <person name="Schiex T."/>
            <person name="Thomas J."/>
            <person name="Vandecasteele C."/>
            <person name="Vares D."/>
            <person name="Vear F."/>
            <person name="Vautrin S."/>
            <person name="Crespi M."/>
            <person name="Mangin B."/>
            <person name="Burke J.M."/>
            <person name="Salse J."/>
            <person name="Munos S."/>
            <person name="Vincourt P."/>
            <person name="Rieseberg L.H."/>
            <person name="Langlade N.B."/>
        </authorList>
    </citation>
    <scope>NUCLEOTIDE SEQUENCE [LARGE SCALE GENOMIC DNA]</scope>
    <source>
        <strain evidence="2">cv. SF193</strain>
    </source>
</reference>
<dbReference type="InParanoid" id="A0A251SHC8"/>
<dbReference type="Proteomes" id="UP000215914">
    <property type="component" value="Chromosome 14"/>
</dbReference>
<proteinExistence type="predicted"/>
<gene>
    <name evidence="1" type="ORF">HannXRQ_Chr14g0437541</name>
</gene>
<protein>
    <submittedName>
        <fullName evidence="1">Uncharacterized protein</fullName>
    </submittedName>
</protein>
<accession>A0A251SHC8</accession>
<keyword evidence="2" id="KW-1185">Reference proteome</keyword>